<name>A0A8S5M355_9CAUD</name>
<dbReference type="EMBL" id="BK014806">
    <property type="protein sequence ID" value="DAD76660.1"/>
    <property type="molecule type" value="Genomic_DNA"/>
</dbReference>
<sequence>MEVRPIDANALKRYFSDRQMEYVSVDEVDYTFNALMFDVLGDVITAIENAPTIEVKDNG</sequence>
<protein>
    <submittedName>
        <fullName evidence="1">Uncharacterized protein</fullName>
    </submittedName>
</protein>
<accession>A0A8S5M355</accession>
<reference evidence="1" key="1">
    <citation type="journal article" date="2021" name="Proc. Natl. Acad. Sci. U.S.A.">
        <title>A Catalog of Tens of Thousands of Viruses from Human Metagenomes Reveals Hidden Associations with Chronic Diseases.</title>
        <authorList>
            <person name="Tisza M.J."/>
            <person name="Buck C.B."/>
        </authorList>
    </citation>
    <scope>NUCLEOTIDE SEQUENCE</scope>
    <source>
        <strain evidence="1">CtOVO10</strain>
    </source>
</reference>
<organism evidence="1">
    <name type="scientific">Siphoviridae sp. ctOVO10</name>
    <dbReference type="NCBI Taxonomy" id="2826311"/>
    <lineage>
        <taxon>Viruses</taxon>
        <taxon>Duplodnaviria</taxon>
        <taxon>Heunggongvirae</taxon>
        <taxon>Uroviricota</taxon>
        <taxon>Caudoviricetes</taxon>
    </lineage>
</organism>
<evidence type="ECO:0000313" key="1">
    <source>
        <dbReference type="EMBL" id="DAD76660.1"/>
    </source>
</evidence>
<proteinExistence type="predicted"/>